<dbReference type="InterPro" id="IPR013033">
    <property type="entry name" value="MinC"/>
</dbReference>
<dbReference type="Pfam" id="PF22642">
    <property type="entry name" value="MinC_N_1"/>
    <property type="match status" value="1"/>
</dbReference>
<dbReference type="NCBIfam" id="NF001775">
    <property type="entry name" value="PRK00513.1-6"/>
    <property type="match status" value="1"/>
</dbReference>
<dbReference type="PANTHER" id="PTHR34108">
    <property type="entry name" value="SEPTUM SITE-DETERMINING PROTEIN MINC"/>
    <property type="match status" value="1"/>
</dbReference>
<dbReference type="GO" id="GO:1901891">
    <property type="term" value="P:regulation of cell septum assembly"/>
    <property type="evidence" value="ECO:0007669"/>
    <property type="project" value="InterPro"/>
</dbReference>
<dbReference type="InterPro" id="IPR036145">
    <property type="entry name" value="MinC_C_sf"/>
</dbReference>
<proteinExistence type="inferred from homology"/>
<evidence type="ECO:0000256" key="6">
    <source>
        <dbReference type="HAMAP-Rule" id="MF_00267"/>
    </source>
</evidence>
<evidence type="ECO:0000259" key="7">
    <source>
        <dbReference type="Pfam" id="PF03775"/>
    </source>
</evidence>
<accession>A0A173Y0Z0</accession>
<comment type="caution">
    <text evidence="9">The sequence shown here is derived from an EMBL/GenBank/DDBJ whole genome shotgun (WGS) entry which is preliminary data.</text>
</comment>
<dbReference type="Gene3D" id="3.30.160.540">
    <property type="match status" value="1"/>
</dbReference>
<dbReference type="Pfam" id="PF03775">
    <property type="entry name" value="MinC_C"/>
    <property type="match status" value="1"/>
</dbReference>
<evidence type="ECO:0000256" key="1">
    <source>
        <dbReference type="ARBA" id="ARBA00006291"/>
    </source>
</evidence>
<evidence type="ECO:0000313" key="10">
    <source>
        <dbReference type="Proteomes" id="UP000092714"/>
    </source>
</evidence>
<organism evidence="9 10">
    <name type="scientific">Clostridium paraputrificum</name>
    <dbReference type="NCBI Taxonomy" id="29363"/>
    <lineage>
        <taxon>Bacteria</taxon>
        <taxon>Bacillati</taxon>
        <taxon>Bacillota</taxon>
        <taxon>Clostridia</taxon>
        <taxon>Eubacteriales</taxon>
        <taxon>Clostridiaceae</taxon>
        <taxon>Clostridium</taxon>
    </lineage>
</organism>
<gene>
    <name evidence="6" type="primary">minC</name>
    <name evidence="9" type="ORF">CP373A1_10060</name>
</gene>
<feature type="domain" description="Septum site-determining protein MinC N-terminal" evidence="8">
    <location>
        <begin position="6"/>
        <end position="73"/>
    </location>
</feature>
<dbReference type="OrthoDB" id="9790810at2"/>
<dbReference type="EMBL" id="MAPZ01000019">
    <property type="protein sequence ID" value="OBY10837.1"/>
    <property type="molecule type" value="Genomic_DNA"/>
</dbReference>
<name>A0A173Y0Z0_9CLOT</name>
<dbReference type="Proteomes" id="UP000092714">
    <property type="component" value="Unassembled WGS sequence"/>
</dbReference>
<dbReference type="eggNOG" id="COG0850">
    <property type="taxonomic scope" value="Bacteria"/>
</dbReference>
<comment type="similarity">
    <text evidence="1 6">Belongs to the MinC family.</text>
</comment>
<dbReference type="GO" id="GO:0000917">
    <property type="term" value="P:division septum assembly"/>
    <property type="evidence" value="ECO:0007669"/>
    <property type="project" value="UniProtKB-KW"/>
</dbReference>
<keyword evidence="2 6" id="KW-0132">Cell division</keyword>
<sequence length="215" mass="23692">MGNDRIIIKGNKEGLNAIINIDKFGNFEEMLDALIEKLSKGKKFYKGSTLCITTKLSSLTEKDVESLKVVLFEEIGIKDIVFEDKDIKDKESESKIFNGVYEGRTKFIRKTVRGGQCVDFQGNIVIVGDVNSGAEVYAGGNIIVLGSIKGNVYAGVGGNRKAIIAAFALQPEILKIGDIITISPDDFEKPKYPEVAKVKDDAIIVEPYLTNKYIY</sequence>
<keyword evidence="10" id="KW-1185">Reference proteome</keyword>
<dbReference type="GO" id="GO:0000902">
    <property type="term" value="P:cell morphogenesis"/>
    <property type="evidence" value="ECO:0007669"/>
    <property type="project" value="InterPro"/>
</dbReference>
<evidence type="ECO:0000256" key="3">
    <source>
        <dbReference type="ARBA" id="ARBA00023210"/>
    </source>
</evidence>
<dbReference type="RefSeq" id="WP_027096923.1">
    <property type="nucleotide sequence ID" value="NZ_CABHIH010000002.1"/>
</dbReference>
<keyword evidence="4 6" id="KW-0131">Cell cycle</keyword>
<dbReference type="InterPro" id="IPR016098">
    <property type="entry name" value="CAP/MinC_C"/>
</dbReference>
<comment type="function">
    <text evidence="6">Cell division inhibitor that blocks the formation of polar Z ring septums. Rapidly oscillates between the poles of the cell to destabilize FtsZ filaments that have formed before they mature into polar Z rings. Prevents FtsZ polymerization.</text>
</comment>
<comment type="subunit">
    <text evidence="5 6">Interacts with MinD and FtsZ.</text>
</comment>
<dbReference type="HAMAP" id="MF_00267">
    <property type="entry name" value="MinC"/>
    <property type="match status" value="1"/>
</dbReference>
<dbReference type="PANTHER" id="PTHR34108:SF1">
    <property type="entry name" value="SEPTUM SITE-DETERMINING PROTEIN MINC"/>
    <property type="match status" value="1"/>
</dbReference>
<evidence type="ECO:0000256" key="5">
    <source>
        <dbReference type="ARBA" id="ARBA00046874"/>
    </source>
</evidence>
<feature type="domain" description="Septum formation inhibitor MinC C-terminal" evidence="7">
    <location>
        <begin position="107"/>
        <end position="206"/>
    </location>
</feature>
<protein>
    <recommendedName>
        <fullName evidence="6">Probable septum site-determining protein MinC</fullName>
    </recommendedName>
</protein>
<evidence type="ECO:0000259" key="8">
    <source>
        <dbReference type="Pfam" id="PF22642"/>
    </source>
</evidence>
<evidence type="ECO:0000256" key="2">
    <source>
        <dbReference type="ARBA" id="ARBA00022618"/>
    </source>
</evidence>
<dbReference type="InterPro" id="IPR005526">
    <property type="entry name" value="Septum_form_inhib_MinC_C"/>
</dbReference>
<reference evidence="9 10" key="1">
    <citation type="submission" date="2016-06" db="EMBL/GenBank/DDBJ databases">
        <authorList>
            <person name="Kjaerup R.B."/>
            <person name="Dalgaard T.S."/>
            <person name="Juul-Madsen H.R."/>
        </authorList>
    </citation>
    <scope>NUCLEOTIDE SEQUENCE [LARGE SCALE GENOMIC DNA]</scope>
    <source>
        <strain evidence="9 10">373-A1</strain>
    </source>
</reference>
<dbReference type="SUPFAM" id="SSF63848">
    <property type="entry name" value="Cell-division inhibitor MinC, C-terminal domain"/>
    <property type="match status" value="1"/>
</dbReference>
<keyword evidence="3 6" id="KW-0717">Septation</keyword>
<dbReference type="NCBIfam" id="TIGR01222">
    <property type="entry name" value="minC"/>
    <property type="match status" value="1"/>
</dbReference>
<dbReference type="AlphaFoldDB" id="A0A173Y0Z0"/>
<evidence type="ECO:0000256" key="4">
    <source>
        <dbReference type="ARBA" id="ARBA00023306"/>
    </source>
</evidence>
<dbReference type="GeneID" id="42774759"/>
<dbReference type="Gene3D" id="2.160.20.70">
    <property type="match status" value="1"/>
</dbReference>
<evidence type="ECO:0000313" key="9">
    <source>
        <dbReference type="EMBL" id="OBY10837.1"/>
    </source>
</evidence>
<dbReference type="InterPro" id="IPR055219">
    <property type="entry name" value="MinC_N_1"/>
</dbReference>